<dbReference type="EMBL" id="WJXA01000002">
    <property type="protein sequence ID" value="KAF7151090.1"/>
    <property type="molecule type" value="Genomic_DNA"/>
</dbReference>
<keyword evidence="2" id="KW-1185">Reference proteome</keyword>
<sequence>MEGVAILEEYTGRKKKKLPPLPPHQEAQHRSLTPFLRPVVPPTEDPVICRYRGGQSYEAVNMQTYLCFPKQEPQMKQEVAIDCYEAAKNRATIKQSGPNFDAWRVLLSADDANVLITTKVLLCPCGPPLPPLEEFSAMHLPPSLR</sequence>
<dbReference type="Proteomes" id="UP000626092">
    <property type="component" value="Unassembled WGS sequence"/>
</dbReference>
<gene>
    <name evidence="1" type="ORF">RHSIM_Rhsim02G0162200</name>
</gene>
<organism evidence="1 2">
    <name type="scientific">Rhododendron simsii</name>
    <name type="common">Sims's rhododendron</name>
    <dbReference type="NCBI Taxonomy" id="118357"/>
    <lineage>
        <taxon>Eukaryota</taxon>
        <taxon>Viridiplantae</taxon>
        <taxon>Streptophyta</taxon>
        <taxon>Embryophyta</taxon>
        <taxon>Tracheophyta</taxon>
        <taxon>Spermatophyta</taxon>
        <taxon>Magnoliopsida</taxon>
        <taxon>eudicotyledons</taxon>
        <taxon>Gunneridae</taxon>
        <taxon>Pentapetalae</taxon>
        <taxon>asterids</taxon>
        <taxon>Ericales</taxon>
        <taxon>Ericaceae</taxon>
        <taxon>Ericoideae</taxon>
        <taxon>Rhodoreae</taxon>
        <taxon>Rhododendron</taxon>
    </lineage>
</organism>
<protein>
    <submittedName>
        <fullName evidence="1">Uncharacterized protein</fullName>
    </submittedName>
</protein>
<proteinExistence type="predicted"/>
<dbReference type="AlphaFoldDB" id="A0A834LSZ9"/>
<accession>A0A834LSZ9</accession>
<evidence type="ECO:0000313" key="2">
    <source>
        <dbReference type="Proteomes" id="UP000626092"/>
    </source>
</evidence>
<comment type="caution">
    <text evidence="1">The sequence shown here is derived from an EMBL/GenBank/DDBJ whole genome shotgun (WGS) entry which is preliminary data.</text>
</comment>
<name>A0A834LSZ9_RHOSS</name>
<evidence type="ECO:0000313" key="1">
    <source>
        <dbReference type="EMBL" id="KAF7151090.1"/>
    </source>
</evidence>
<reference evidence="1" key="1">
    <citation type="submission" date="2019-11" db="EMBL/GenBank/DDBJ databases">
        <authorList>
            <person name="Liu Y."/>
            <person name="Hou J."/>
            <person name="Li T.-Q."/>
            <person name="Guan C.-H."/>
            <person name="Wu X."/>
            <person name="Wu H.-Z."/>
            <person name="Ling F."/>
            <person name="Zhang R."/>
            <person name="Shi X.-G."/>
            <person name="Ren J.-P."/>
            <person name="Chen E.-F."/>
            <person name="Sun J.-M."/>
        </authorList>
    </citation>
    <scope>NUCLEOTIDE SEQUENCE</scope>
    <source>
        <strain evidence="1">Adult_tree_wgs_1</strain>
        <tissue evidence="1">Leaves</tissue>
    </source>
</reference>